<dbReference type="InParanoid" id="A0A3N4M0W8"/>
<keyword evidence="2" id="KW-1185">Reference proteome</keyword>
<protein>
    <submittedName>
        <fullName evidence="1">Uncharacterized protein</fullName>
    </submittedName>
</protein>
<dbReference type="AlphaFoldDB" id="A0A3N4M0W8"/>
<accession>A0A3N4M0W8</accession>
<reference evidence="1 2" key="1">
    <citation type="journal article" date="2018" name="Nat. Ecol. Evol.">
        <title>Pezizomycetes genomes reveal the molecular basis of ectomycorrhizal truffle lifestyle.</title>
        <authorList>
            <person name="Murat C."/>
            <person name="Payen T."/>
            <person name="Noel B."/>
            <person name="Kuo A."/>
            <person name="Morin E."/>
            <person name="Chen J."/>
            <person name="Kohler A."/>
            <person name="Krizsan K."/>
            <person name="Balestrini R."/>
            <person name="Da Silva C."/>
            <person name="Montanini B."/>
            <person name="Hainaut M."/>
            <person name="Levati E."/>
            <person name="Barry K.W."/>
            <person name="Belfiori B."/>
            <person name="Cichocki N."/>
            <person name="Clum A."/>
            <person name="Dockter R.B."/>
            <person name="Fauchery L."/>
            <person name="Guy J."/>
            <person name="Iotti M."/>
            <person name="Le Tacon F."/>
            <person name="Lindquist E.A."/>
            <person name="Lipzen A."/>
            <person name="Malagnac F."/>
            <person name="Mello A."/>
            <person name="Molinier V."/>
            <person name="Miyauchi S."/>
            <person name="Poulain J."/>
            <person name="Riccioni C."/>
            <person name="Rubini A."/>
            <person name="Sitrit Y."/>
            <person name="Splivallo R."/>
            <person name="Traeger S."/>
            <person name="Wang M."/>
            <person name="Zifcakova L."/>
            <person name="Wipf D."/>
            <person name="Zambonelli A."/>
            <person name="Paolocci F."/>
            <person name="Nowrousian M."/>
            <person name="Ottonello S."/>
            <person name="Baldrian P."/>
            <person name="Spatafora J.W."/>
            <person name="Henrissat B."/>
            <person name="Nagy L.G."/>
            <person name="Aury J.M."/>
            <person name="Wincker P."/>
            <person name="Grigoriev I.V."/>
            <person name="Bonfante P."/>
            <person name="Martin F.M."/>
        </authorList>
    </citation>
    <scope>NUCLEOTIDE SEQUENCE [LARGE SCALE GENOMIC DNA]</scope>
    <source>
        <strain evidence="1 2">ATCC MYA-4762</strain>
    </source>
</reference>
<evidence type="ECO:0000313" key="2">
    <source>
        <dbReference type="Proteomes" id="UP000267821"/>
    </source>
</evidence>
<dbReference type="EMBL" id="ML121529">
    <property type="protein sequence ID" value="RPB28677.1"/>
    <property type="molecule type" value="Genomic_DNA"/>
</dbReference>
<dbReference type="OrthoDB" id="10408477at2759"/>
<sequence>MHAMNHVSLEVFKAYQPSTTLVDTQAAFMRQDMRVGLKDKLLSSGLLRDPNASASQLAANQKEIEALPMYNAAKKSVTEMAIMLKTKYGKNYLRMASVEEKVDYKMRRSKLNNVRRKLEKETLDKIREYYFANACNEKIRQQQQHQDGRDQGEAKVELDILSASWQLGERVQLLLDIVCEKLGCGEMGTRVVTVVTVDETDKNIDDQWDCVYCDAKGLSMKYTLKKHVQNHLKKLEQPGCLKCNQVFEDRSCLQVHGITT</sequence>
<dbReference type="Gene3D" id="3.30.160.60">
    <property type="entry name" value="Classic Zinc Finger"/>
    <property type="match status" value="1"/>
</dbReference>
<dbReference type="Pfam" id="PF11917">
    <property type="entry name" value="DUF3435"/>
    <property type="match status" value="1"/>
</dbReference>
<evidence type="ECO:0000313" key="1">
    <source>
        <dbReference type="EMBL" id="RPB28677.1"/>
    </source>
</evidence>
<gene>
    <name evidence="1" type="ORF">L211DRAFT_833662</name>
</gene>
<organism evidence="1 2">
    <name type="scientific">Terfezia boudieri ATCC MYA-4762</name>
    <dbReference type="NCBI Taxonomy" id="1051890"/>
    <lineage>
        <taxon>Eukaryota</taxon>
        <taxon>Fungi</taxon>
        <taxon>Dikarya</taxon>
        <taxon>Ascomycota</taxon>
        <taxon>Pezizomycotina</taxon>
        <taxon>Pezizomycetes</taxon>
        <taxon>Pezizales</taxon>
        <taxon>Pezizaceae</taxon>
        <taxon>Terfezia</taxon>
    </lineage>
</organism>
<name>A0A3N4M0W8_9PEZI</name>
<dbReference type="InterPro" id="IPR021842">
    <property type="entry name" value="DUF3435"/>
</dbReference>
<proteinExistence type="predicted"/>
<dbReference type="Proteomes" id="UP000267821">
    <property type="component" value="Unassembled WGS sequence"/>
</dbReference>